<accession>A0A7M5WZ44</accession>
<keyword evidence="2" id="KW-0560">Oxidoreductase</keyword>
<name>A0A7M5WZ44_9CNID</name>
<dbReference type="Gene3D" id="3.40.50.720">
    <property type="entry name" value="NAD(P)-binding Rossmann-like Domain"/>
    <property type="match status" value="1"/>
</dbReference>
<dbReference type="InterPro" id="IPR002347">
    <property type="entry name" value="SDR_fam"/>
</dbReference>
<dbReference type="Pfam" id="PF00106">
    <property type="entry name" value="adh_short"/>
    <property type="match status" value="1"/>
</dbReference>
<dbReference type="GO" id="GO:0005783">
    <property type="term" value="C:endoplasmic reticulum"/>
    <property type="evidence" value="ECO:0007669"/>
    <property type="project" value="TreeGrafter"/>
</dbReference>
<dbReference type="GO" id="GO:0016491">
    <property type="term" value="F:oxidoreductase activity"/>
    <property type="evidence" value="ECO:0007669"/>
    <property type="project" value="UniProtKB-KW"/>
</dbReference>
<protein>
    <submittedName>
        <fullName evidence="3">Uncharacterized protein</fullName>
    </submittedName>
</protein>
<dbReference type="PANTHER" id="PTHR43899:SF13">
    <property type="entry name" value="RH59310P"/>
    <property type="match status" value="1"/>
</dbReference>
<dbReference type="OrthoDB" id="5545019at2759"/>
<comment type="similarity">
    <text evidence="1">Belongs to the short-chain dehydrogenases/reductases (SDR) family.</text>
</comment>
<sequence length="112" mass="12679">ITVNNVGVSYKHAEFYGDWDPQACDDMIKVNIHSVLKMTRLVLDGMVSRKRGLLVHISSGSGYAPFPLYSVYSGTKSFVNNFAESLLYPFTNLCVFSSEVREQFRRIFTVSI</sequence>
<dbReference type="EnsemblMetazoa" id="CLYHEMT014833.4">
    <property type="protein sequence ID" value="CLYHEMP014833.4"/>
    <property type="gene ID" value="CLYHEMG014833"/>
</dbReference>
<dbReference type="SUPFAM" id="SSF51735">
    <property type="entry name" value="NAD(P)-binding Rossmann-fold domains"/>
    <property type="match status" value="1"/>
</dbReference>
<evidence type="ECO:0000313" key="3">
    <source>
        <dbReference type="EnsemblMetazoa" id="CLYHEMP014833.4"/>
    </source>
</evidence>
<proteinExistence type="inferred from homology"/>
<evidence type="ECO:0000256" key="1">
    <source>
        <dbReference type="ARBA" id="ARBA00006484"/>
    </source>
</evidence>
<keyword evidence="4" id="KW-1185">Reference proteome</keyword>
<evidence type="ECO:0000313" key="4">
    <source>
        <dbReference type="Proteomes" id="UP000594262"/>
    </source>
</evidence>
<dbReference type="PANTHER" id="PTHR43899">
    <property type="entry name" value="RH59310P"/>
    <property type="match status" value="1"/>
</dbReference>
<dbReference type="AlphaFoldDB" id="A0A7M5WZ44"/>
<evidence type="ECO:0000256" key="2">
    <source>
        <dbReference type="ARBA" id="ARBA00023002"/>
    </source>
</evidence>
<dbReference type="InterPro" id="IPR051019">
    <property type="entry name" value="VLCFA-Steroid_DH"/>
</dbReference>
<dbReference type="InterPro" id="IPR036291">
    <property type="entry name" value="NAD(P)-bd_dom_sf"/>
</dbReference>
<reference evidence="3" key="1">
    <citation type="submission" date="2021-01" db="UniProtKB">
        <authorList>
            <consortium name="EnsemblMetazoa"/>
        </authorList>
    </citation>
    <scope>IDENTIFICATION</scope>
</reference>
<dbReference type="Proteomes" id="UP000594262">
    <property type="component" value="Unplaced"/>
</dbReference>
<organism evidence="3 4">
    <name type="scientific">Clytia hemisphaerica</name>
    <dbReference type="NCBI Taxonomy" id="252671"/>
    <lineage>
        <taxon>Eukaryota</taxon>
        <taxon>Metazoa</taxon>
        <taxon>Cnidaria</taxon>
        <taxon>Hydrozoa</taxon>
        <taxon>Hydroidolina</taxon>
        <taxon>Leptothecata</taxon>
        <taxon>Obeliida</taxon>
        <taxon>Clytiidae</taxon>
        <taxon>Clytia</taxon>
    </lineage>
</organism>